<keyword evidence="6 9" id="KW-0378">Hydrolase</keyword>
<dbReference type="PROSITE" id="PS00136">
    <property type="entry name" value="SUBTILASE_ASP"/>
    <property type="match status" value="1"/>
</dbReference>
<dbReference type="Proteomes" id="UP000279968">
    <property type="component" value="Unassembled WGS sequence"/>
</dbReference>
<comment type="similarity">
    <text evidence="1 9 10">Belongs to the peptidase S8 family.</text>
</comment>
<name>A0A3B0A717_9ACTN</name>
<evidence type="ECO:0000256" key="4">
    <source>
        <dbReference type="ARBA" id="ARBA00022670"/>
    </source>
</evidence>
<dbReference type="Gene3D" id="3.40.50.200">
    <property type="entry name" value="Peptidase S8/S53 domain"/>
    <property type="match status" value="1"/>
</dbReference>
<dbReference type="SUPFAM" id="SSF52743">
    <property type="entry name" value="Subtilisin-like"/>
    <property type="match status" value="1"/>
</dbReference>
<dbReference type="InterPro" id="IPR046450">
    <property type="entry name" value="PA_dom_sf"/>
</dbReference>
<dbReference type="SUPFAM" id="SSF52025">
    <property type="entry name" value="PA domain"/>
    <property type="match status" value="1"/>
</dbReference>
<keyword evidence="4 9" id="KW-0645">Protease</keyword>
<feature type="chain" id="PRO_5017231768" description="Peptidase S8/S53 domain-containing protein" evidence="11">
    <location>
        <begin position="36"/>
        <end position="1224"/>
    </location>
</feature>
<dbReference type="EMBL" id="RBAN01000002">
    <property type="protein sequence ID" value="RKN55347.1"/>
    <property type="molecule type" value="Genomic_DNA"/>
</dbReference>
<dbReference type="Pfam" id="PF00082">
    <property type="entry name" value="Peptidase_S8"/>
    <property type="match status" value="1"/>
</dbReference>
<accession>A0A3B0A717</accession>
<evidence type="ECO:0008006" key="16">
    <source>
        <dbReference type="Google" id="ProtNLM"/>
    </source>
</evidence>
<feature type="active site" description="Charge relay system" evidence="8 9">
    <location>
        <position position="298"/>
    </location>
</feature>
<feature type="active site" description="Charge relay system" evidence="8 9">
    <location>
        <position position="474"/>
    </location>
</feature>
<dbReference type="InterPro" id="IPR003137">
    <property type="entry name" value="PA_domain"/>
</dbReference>
<dbReference type="Pfam" id="PF02225">
    <property type="entry name" value="PA"/>
    <property type="match status" value="1"/>
</dbReference>
<evidence type="ECO:0000256" key="5">
    <source>
        <dbReference type="ARBA" id="ARBA00022729"/>
    </source>
</evidence>
<dbReference type="PANTHER" id="PTHR43806:SF65">
    <property type="entry name" value="SERINE PROTEASE APRX"/>
    <property type="match status" value="1"/>
</dbReference>
<evidence type="ECO:0000259" key="13">
    <source>
        <dbReference type="Pfam" id="PF02225"/>
    </source>
</evidence>
<evidence type="ECO:0000256" key="2">
    <source>
        <dbReference type="ARBA" id="ARBA00022512"/>
    </source>
</evidence>
<evidence type="ECO:0000256" key="7">
    <source>
        <dbReference type="ARBA" id="ARBA00022825"/>
    </source>
</evidence>
<dbReference type="InterPro" id="IPR015500">
    <property type="entry name" value="Peptidase_S8_subtilisin-rel"/>
</dbReference>
<evidence type="ECO:0000256" key="10">
    <source>
        <dbReference type="RuleBase" id="RU003355"/>
    </source>
</evidence>
<dbReference type="InterPro" id="IPR036852">
    <property type="entry name" value="Peptidase_S8/S53_dom_sf"/>
</dbReference>
<dbReference type="CDD" id="cd07487">
    <property type="entry name" value="Peptidases_S8_1"/>
    <property type="match status" value="1"/>
</dbReference>
<gene>
    <name evidence="14" type="ORF">D7193_11755</name>
</gene>
<keyword evidence="7 9" id="KW-0720">Serine protease</keyword>
<dbReference type="GO" id="GO:0004252">
    <property type="term" value="F:serine-type endopeptidase activity"/>
    <property type="evidence" value="ECO:0007669"/>
    <property type="project" value="UniProtKB-UniRule"/>
</dbReference>
<evidence type="ECO:0000256" key="1">
    <source>
        <dbReference type="ARBA" id="ARBA00011073"/>
    </source>
</evidence>
<organism evidence="14 15">
    <name type="scientific">Micromonospora costi</name>
    <dbReference type="NCBI Taxonomy" id="1530042"/>
    <lineage>
        <taxon>Bacteria</taxon>
        <taxon>Bacillati</taxon>
        <taxon>Actinomycetota</taxon>
        <taxon>Actinomycetes</taxon>
        <taxon>Micromonosporales</taxon>
        <taxon>Micromonosporaceae</taxon>
        <taxon>Micromonospora</taxon>
    </lineage>
</organism>
<comment type="caution">
    <text evidence="14">The sequence shown here is derived from an EMBL/GenBank/DDBJ whole genome shotgun (WGS) entry which is preliminary data.</text>
</comment>
<dbReference type="AlphaFoldDB" id="A0A3B0A717"/>
<reference evidence="14 15" key="1">
    <citation type="journal article" date="2015" name="Int. J. Syst. Evol. Microbiol.">
        <title>Micromonospora costi sp. nov., isolated from a leaf of Costus speciosus.</title>
        <authorList>
            <person name="Thawai C."/>
        </authorList>
    </citation>
    <scope>NUCLEOTIDE SEQUENCE [LARGE SCALE GENOMIC DNA]</scope>
    <source>
        <strain evidence="14 15">CS1-12</strain>
    </source>
</reference>
<feature type="domain" description="PA" evidence="13">
    <location>
        <begin position="868"/>
        <end position="970"/>
    </location>
</feature>
<evidence type="ECO:0000259" key="12">
    <source>
        <dbReference type="Pfam" id="PF00082"/>
    </source>
</evidence>
<keyword evidence="5 11" id="KW-0732">Signal</keyword>
<dbReference type="InterPro" id="IPR023828">
    <property type="entry name" value="Peptidase_S8_Ser-AS"/>
</dbReference>
<evidence type="ECO:0000256" key="8">
    <source>
        <dbReference type="PIRSR" id="PIRSR615500-1"/>
    </source>
</evidence>
<keyword evidence="2" id="KW-0134">Cell wall</keyword>
<evidence type="ECO:0000313" key="14">
    <source>
        <dbReference type="EMBL" id="RKN55347.1"/>
    </source>
</evidence>
<keyword evidence="15" id="KW-1185">Reference proteome</keyword>
<feature type="active site" description="Charge relay system" evidence="8 9">
    <location>
        <position position="265"/>
    </location>
</feature>
<protein>
    <recommendedName>
        <fullName evidence="16">Peptidase S8/S53 domain-containing protein</fullName>
    </recommendedName>
</protein>
<keyword evidence="3" id="KW-0964">Secreted</keyword>
<evidence type="ECO:0000256" key="6">
    <source>
        <dbReference type="ARBA" id="ARBA00022801"/>
    </source>
</evidence>
<dbReference type="InterPro" id="IPR000209">
    <property type="entry name" value="Peptidase_S8/S53_dom"/>
</dbReference>
<dbReference type="Gene3D" id="3.50.30.30">
    <property type="match status" value="1"/>
</dbReference>
<feature type="domain" description="Peptidase S8/S53" evidence="12">
    <location>
        <begin position="256"/>
        <end position="515"/>
    </location>
</feature>
<evidence type="ECO:0000256" key="11">
    <source>
        <dbReference type="SAM" id="SignalP"/>
    </source>
</evidence>
<dbReference type="PANTHER" id="PTHR43806">
    <property type="entry name" value="PEPTIDASE S8"/>
    <property type="match status" value="1"/>
</dbReference>
<dbReference type="PRINTS" id="PR00723">
    <property type="entry name" value="SUBTILISIN"/>
</dbReference>
<sequence length="1224" mass="126927">MRRSPASKRFGRRLGATTAGLTIFAMVMSTTAAHATEQTRQAPLPDVPPRQTVTVTANDDLLRAVAASGATLPLTLVTGDKVYVGIDANGKPVVRDTESAARPDGSSVVFHTITRRGVVHVVPNDALSLLGSGLLDWGLFDLTKLAMLAASGTVGEVPVLVTYTEKATADKALKAAGATVDRALPSIGGRSMTIAGDGRWWQDVRGKTSPGAAAARSAGSLEGVRKVWLNELARISLDSSVPQIGAPVAWDRGYDGTGVTVAVLDTGIDPNHPDVAGKIVEEVDFSGNANGVRDGHGHGTHVAATILGTGAASNGLRKGVAPGAQLRVGKICNDGGSCELDAIIAGMEWAANSGAKVVNMSIGGGATDGTDPMSEALNQLSRDTGTLFVVAAGNSGPSSGTVGAPGAADEALTVAAVDKEDQMADFSSRGPRIGDGAAKPDIAAPGVDIVAARAAGTSMGTAVDEYYTSASGTSMATPHVAGAATIIAQQHPELTGQQIKALLMGTATDLGHDIYAQGVGRVNVATAVDPTIIAGGTLSFGRLAYPHSPLTRTVTYTNHTDEAITLHLTTSISAGDQPAPAGLFTLSADEVTVPGKGSAEVTVTVDGRVLGTDGVFGRYTGLVNARDSAGALRAASRVNAFLEPERFGLTVNVVHPKDATNVRYGDAIFLPVDDKVLLHDGPVTMDGADTMTAPLFGGTYSAAFVVEWQDAAGEWHTAVPVVAEVDVTKATTVTVDLRKLKPLKVHAPVATETYDGVTNFERLSATGEWGMTGELTATYGADEPNWWALPTDKVRTGTFSHNTYSVLATPVVTMNVIGGGPTFSLSSRYHTPNVSIPAGTQTWQENETDVSRDIVVPVPRLATRGLVPVVHAGTGSAADLAKVDARGKLVLITPTDICTTSCEFVTLRDERVAAAAAAGAVGVLVAAPGLTSLGVVPTQSATCTDGPQSCPAVQPYAALPIVSVSYDAADGLIKRLQRDSRHVRILLGGSAAPTVYAASFGASGQIPSNLPYRTRTRDFDRVDHQLHADRPGEIYSFTWQQQPKSGPAAVPLDVPLTATQRTLTTFVKRQGDAINRFHTAWADYAGESVLGQSHGETQDVALSGRKTLHWNTGPTVPGAVPQVRTRSGFTVQTGYLCSGCRQGDTFYPTFYLTGSGGGQQAMIGLVNDTGIGTYYFGTATCEPPACSFTLRNEAGDEVERRLVHLTWGIGGKSGATADLVGGRR</sequence>
<dbReference type="InterPro" id="IPR023827">
    <property type="entry name" value="Peptidase_S8_Asp-AS"/>
</dbReference>
<dbReference type="InterPro" id="IPR050131">
    <property type="entry name" value="Peptidase_S8_subtilisin-like"/>
</dbReference>
<proteinExistence type="inferred from homology"/>
<dbReference type="GO" id="GO:0006508">
    <property type="term" value="P:proteolysis"/>
    <property type="evidence" value="ECO:0007669"/>
    <property type="project" value="UniProtKB-KW"/>
</dbReference>
<evidence type="ECO:0000256" key="3">
    <source>
        <dbReference type="ARBA" id="ARBA00022525"/>
    </source>
</evidence>
<dbReference type="PROSITE" id="PS00138">
    <property type="entry name" value="SUBTILASE_SER"/>
    <property type="match status" value="1"/>
</dbReference>
<evidence type="ECO:0000256" key="9">
    <source>
        <dbReference type="PROSITE-ProRule" id="PRU01240"/>
    </source>
</evidence>
<evidence type="ECO:0000313" key="15">
    <source>
        <dbReference type="Proteomes" id="UP000279968"/>
    </source>
</evidence>
<feature type="signal peptide" evidence="11">
    <location>
        <begin position="1"/>
        <end position="35"/>
    </location>
</feature>
<dbReference type="PROSITE" id="PS51892">
    <property type="entry name" value="SUBTILASE"/>
    <property type="match status" value="1"/>
</dbReference>